<dbReference type="EMBL" id="AEDV01000024">
    <property type="protein sequence ID" value="EFO01042.1"/>
    <property type="molecule type" value="Genomic_DNA"/>
</dbReference>
<dbReference type="AlphaFoldDB" id="E1LR65"/>
<evidence type="ECO:0000313" key="1">
    <source>
        <dbReference type="EMBL" id="EFO01042.1"/>
    </source>
</evidence>
<protein>
    <submittedName>
        <fullName evidence="1">Uncharacterized protein</fullName>
    </submittedName>
</protein>
<gene>
    <name evidence="1" type="ORF">SMSK597_0270</name>
</gene>
<reference evidence="1 2" key="1">
    <citation type="submission" date="2010-09" db="EMBL/GenBank/DDBJ databases">
        <authorList>
            <person name="Daugherty S.C."/>
            <person name="Tallon L.J."/>
            <person name="Jones K.M."/>
            <person name="Liu X."/>
            <person name="Kilian M."/>
            <person name="Tettelin H."/>
        </authorList>
    </citation>
    <scope>NUCLEOTIDE SEQUENCE [LARGE SCALE GENOMIC DNA]</scope>
    <source>
        <strain evidence="1 2">SK597</strain>
    </source>
</reference>
<proteinExistence type="predicted"/>
<organism evidence="1 2">
    <name type="scientific">Streptococcus mitis SK597</name>
    <dbReference type="NCBI Taxonomy" id="585204"/>
    <lineage>
        <taxon>Bacteria</taxon>
        <taxon>Bacillati</taxon>
        <taxon>Bacillota</taxon>
        <taxon>Bacilli</taxon>
        <taxon>Lactobacillales</taxon>
        <taxon>Streptococcaceae</taxon>
        <taxon>Streptococcus</taxon>
        <taxon>Streptococcus mitis group</taxon>
    </lineage>
</organism>
<dbReference type="Proteomes" id="UP000003316">
    <property type="component" value="Unassembled WGS sequence"/>
</dbReference>
<accession>E1LR65</accession>
<sequence length="42" mass="4932">MNYILSQIKSFSFVEDVRTVLKYFAGMVKDSACYTNDFRMVI</sequence>
<evidence type="ECO:0000313" key="2">
    <source>
        <dbReference type="Proteomes" id="UP000003316"/>
    </source>
</evidence>
<name>E1LR65_STRMT</name>
<comment type="caution">
    <text evidence="1">The sequence shown here is derived from an EMBL/GenBank/DDBJ whole genome shotgun (WGS) entry which is preliminary data.</text>
</comment>